<dbReference type="NCBIfam" id="TIGR03062">
    <property type="entry name" value="pip_yhgE_Cterm"/>
    <property type="match status" value="1"/>
</dbReference>
<evidence type="ECO:0000313" key="7">
    <source>
        <dbReference type="EMBL" id="SEB78894.1"/>
    </source>
</evidence>
<dbReference type="InterPro" id="IPR013525">
    <property type="entry name" value="ABC2_TM"/>
</dbReference>
<keyword evidence="8" id="KW-1185">Reference proteome</keyword>
<dbReference type="Proteomes" id="UP000199183">
    <property type="component" value="Unassembled WGS sequence"/>
</dbReference>
<dbReference type="Gene3D" id="1.10.287.950">
    <property type="entry name" value="Methyl-accepting chemotaxis protein"/>
    <property type="match status" value="2"/>
</dbReference>
<dbReference type="InterPro" id="IPR017500">
    <property type="entry name" value="Phage_infect_YhgE_N"/>
</dbReference>
<dbReference type="InterPro" id="IPR017501">
    <property type="entry name" value="Phage_infect_YhgE_C"/>
</dbReference>
<dbReference type="NCBIfam" id="TIGR03061">
    <property type="entry name" value="pip_yhgE_Nterm"/>
    <property type="match status" value="1"/>
</dbReference>
<feature type="transmembrane region" description="Helical" evidence="5">
    <location>
        <begin position="21"/>
        <end position="41"/>
    </location>
</feature>
<feature type="transmembrane region" description="Helical" evidence="5">
    <location>
        <begin position="474"/>
        <end position="495"/>
    </location>
</feature>
<feature type="domain" description="ABC-2 type transporter transmembrane" evidence="6">
    <location>
        <begin position="26"/>
        <end position="168"/>
    </location>
</feature>
<dbReference type="Pfam" id="PF12698">
    <property type="entry name" value="ABC2_membrane_3"/>
    <property type="match status" value="2"/>
</dbReference>
<evidence type="ECO:0000313" key="8">
    <source>
        <dbReference type="Proteomes" id="UP000199183"/>
    </source>
</evidence>
<name>A0A1H4M807_9MICO</name>
<feature type="transmembrane region" description="Helical" evidence="5">
    <location>
        <begin position="595"/>
        <end position="613"/>
    </location>
</feature>
<keyword evidence="4 5" id="KW-0472">Membrane</keyword>
<evidence type="ECO:0000256" key="4">
    <source>
        <dbReference type="ARBA" id="ARBA00023136"/>
    </source>
</evidence>
<dbReference type="STRING" id="640635.SAMN04489806_1779"/>
<dbReference type="OrthoDB" id="9811483at2"/>
<feature type="domain" description="ABC-2 type transporter transmembrane" evidence="6">
    <location>
        <begin position="408"/>
        <end position="611"/>
    </location>
</feature>
<dbReference type="NCBIfam" id="TIGR03057">
    <property type="entry name" value="xxxLxxG_by_4"/>
    <property type="match status" value="2"/>
</dbReference>
<dbReference type="GO" id="GO:0016020">
    <property type="term" value="C:membrane"/>
    <property type="evidence" value="ECO:0007669"/>
    <property type="project" value="UniProtKB-SubCell"/>
</dbReference>
<keyword evidence="3 5" id="KW-1133">Transmembrane helix</keyword>
<keyword evidence="2 5" id="KW-0812">Transmembrane</keyword>
<evidence type="ECO:0000256" key="1">
    <source>
        <dbReference type="ARBA" id="ARBA00004141"/>
    </source>
</evidence>
<feature type="transmembrane region" description="Helical" evidence="5">
    <location>
        <begin position="431"/>
        <end position="454"/>
    </location>
</feature>
<proteinExistence type="predicted"/>
<sequence>MKIVSMIRAEFARLTATRMAKLALLALMIVPLLYGGLYLWANQDPYENLDQVPVALVVDDEGAQVNGAYTNYGDEIAEELLDDGTFGWSRVSANSARNGVSNGDFDFSVTIPADFSQALVSSQGDEPRQAEVILTTNDANSYLASTIGETAIKTIKASIVQKVNEQAAGYLLDSIAEIRTSLVTAVDGANQIYDGAAAAQDGSSDLADGTAELAEGTATLASGLGELESKTAGLPSQTRQLADGASQVSAGNQKIADAADAVAAASDDFTSTLPSVRADIENRLREQGLDDGQIARVLAALDPLGAKAQQVNSTVQSTTTQIDHLSGGARQVADGADALADAMPALTSAISDAATGAATLDDGAHSAADGAATLRDGLASLVDGAGQLRDGLQDGVDRIPDSSKDLRDQQAKTIADPVDVSTAAVTKAGTYGAGLAPFFVALAAWIGIYALFLIIKPVSKRAITAMHTPIRTTLAGWLTPALLGAIQMVALYFIVSGALGFGVHQPWGAFGIMALSSITFAAIILALNVWFGSVGQFLGLVLMVVQLVTAGGTFPWQTLPEPLRALHFAFPMPYTVDALRQFMYGGNYAAAGQDAMVLVAWLVGALVLTALGVSRMTRFRTMRDLEPSLIG</sequence>
<feature type="transmembrane region" description="Helical" evidence="5">
    <location>
        <begin position="537"/>
        <end position="556"/>
    </location>
</feature>
<organism evidence="7 8">
    <name type="scientific">Paramicrobacterium humi</name>
    <dbReference type="NCBI Taxonomy" id="640635"/>
    <lineage>
        <taxon>Bacteria</taxon>
        <taxon>Bacillati</taxon>
        <taxon>Actinomycetota</taxon>
        <taxon>Actinomycetes</taxon>
        <taxon>Micrococcales</taxon>
        <taxon>Microbacteriaceae</taxon>
        <taxon>Paramicrobacterium</taxon>
    </lineage>
</organism>
<reference evidence="7 8" key="1">
    <citation type="submission" date="2016-10" db="EMBL/GenBank/DDBJ databases">
        <authorList>
            <person name="de Groot N.N."/>
        </authorList>
    </citation>
    <scope>NUCLEOTIDE SEQUENCE [LARGE SCALE GENOMIC DNA]</scope>
    <source>
        <strain evidence="7 8">DSM 21799</strain>
    </source>
</reference>
<dbReference type="PANTHER" id="PTHR43077:SF5">
    <property type="entry name" value="PHAGE INFECTION PROTEIN"/>
    <property type="match status" value="1"/>
</dbReference>
<evidence type="ECO:0000259" key="6">
    <source>
        <dbReference type="Pfam" id="PF12698"/>
    </source>
</evidence>
<gene>
    <name evidence="7" type="ORF">SAMN04489806_1779</name>
</gene>
<dbReference type="EMBL" id="FNRY01000001">
    <property type="protein sequence ID" value="SEB78894.1"/>
    <property type="molecule type" value="Genomic_DNA"/>
</dbReference>
<evidence type="ECO:0000256" key="2">
    <source>
        <dbReference type="ARBA" id="ARBA00022692"/>
    </source>
</evidence>
<dbReference type="RefSeq" id="WP_091182786.1">
    <property type="nucleotide sequence ID" value="NZ_FNRY01000001.1"/>
</dbReference>
<dbReference type="GO" id="GO:0140359">
    <property type="term" value="F:ABC-type transporter activity"/>
    <property type="evidence" value="ECO:0007669"/>
    <property type="project" value="InterPro"/>
</dbReference>
<dbReference type="InterPro" id="IPR051328">
    <property type="entry name" value="T7SS_ABC-Transporter"/>
</dbReference>
<dbReference type="InterPro" id="IPR023908">
    <property type="entry name" value="xxxLxxG_rpt"/>
</dbReference>
<dbReference type="PANTHER" id="PTHR43077">
    <property type="entry name" value="TRANSPORT PERMEASE YVFS-RELATED"/>
    <property type="match status" value="1"/>
</dbReference>
<evidence type="ECO:0000256" key="3">
    <source>
        <dbReference type="ARBA" id="ARBA00022989"/>
    </source>
</evidence>
<accession>A0A1H4M807</accession>
<comment type="subcellular location">
    <subcellularLocation>
        <location evidence="1">Membrane</location>
        <topology evidence="1">Multi-pass membrane protein</topology>
    </subcellularLocation>
</comment>
<dbReference type="AlphaFoldDB" id="A0A1H4M807"/>
<protein>
    <submittedName>
        <fullName evidence="7">Putative membrane protein</fullName>
    </submittedName>
</protein>
<feature type="transmembrane region" description="Helical" evidence="5">
    <location>
        <begin position="507"/>
        <end position="530"/>
    </location>
</feature>
<evidence type="ECO:0000256" key="5">
    <source>
        <dbReference type="SAM" id="Phobius"/>
    </source>
</evidence>